<sequence length="270" mass="30129">MQLAGCDAGSDMSSRAGQLLAKPGPITSENYAADPIPFKCRRRYPRDDASSGLRQTATIATSSSYADSYGSHPVYVQGQQQRRSPYTTQQALRRKEVAACRHSTRTCAPIKSASGTAQEAMIKVMTSFKLKYWRSGRCNLQCFLSCKVFGDYSAINIEVREHHEFMWDKCRGILVVVVALSSMGCAAAALGRVHSLENIPVVFEEAGIHECMLGHTIKTGEMDPMKDQWITGERFPDFVQQDGNVACFAFKPKVWKYTEAMCSSRPWCRR</sequence>
<comment type="caution">
    <text evidence="2">The sequence shown here is derived from an EMBL/GenBank/DDBJ whole genome shotgun (WGS) entry which is preliminary data.</text>
</comment>
<feature type="region of interest" description="Disordered" evidence="1">
    <location>
        <begin position="1"/>
        <end position="28"/>
    </location>
</feature>
<organism evidence="2 3">
    <name type="scientific">Phytophthora fragariae</name>
    <dbReference type="NCBI Taxonomy" id="53985"/>
    <lineage>
        <taxon>Eukaryota</taxon>
        <taxon>Sar</taxon>
        <taxon>Stramenopiles</taxon>
        <taxon>Oomycota</taxon>
        <taxon>Peronosporomycetes</taxon>
        <taxon>Peronosporales</taxon>
        <taxon>Peronosporaceae</taxon>
        <taxon>Phytophthora</taxon>
    </lineage>
</organism>
<reference evidence="2 3" key="1">
    <citation type="submission" date="2018-08" db="EMBL/GenBank/DDBJ databases">
        <title>Genomic investigation of the strawberry pathogen Phytophthora fragariae indicates pathogenicity is determined by transcriptional variation in three key races.</title>
        <authorList>
            <person name="Adams T.M."/>
            <person name="Armitage A.D."/>
            <person name="Sobczyk M.K."/>
            <person name="Bates H.J."/>
            <person name="Dunwell J.M."/>
            <person name="Nellist C.F."/>
            <person name="Harrison R.J."/>
        </authorList>
    </citation>
    <scope>NUCLEOTIDE SEQUENCE [LARGE SCALE GENOMIC DNA]</scope>
    <source>
        <strain evidence="2 3">NOV-9</strain>
    </source>
</reference>
<name>A0A6A3DDF8_9STRA</name>
<dbReference type="AlphaFoldDB" id="A0A6A3DDF8"/>
<dbReference type="EMBL" id="QXGF01004510">
    <property type="protein sequence ID" value="KAE8919672.1"/>
    <property type="molecule type" value="Genomic_DNA"/>
</dbReference>
<proteinExistence type="predicted"/>
<protein>
    <submittedName>
        <fullName evidence="2">Uncharacterized protein</fullName>
    </submittedName>
</protein>
<gene>
    <name evidence="2" type="ORF">PF009_g30025</name>
</gene>
<evidence type="ECO:0000256" key="1">
    <source>
        <dbReference type="SAM" id="MobiDB-lite"/>
    </source>
</evidence>
<evidence type="ECO:0000313" key="3">
    <source>
        <dbReference type="Proteomes" id="UP000429523"/>
    </source>
</evidence>
<accession>A0A6A3DDF8</accession>
<evidence type="ECO:0000313" key="2">
    <source>
        <dbReference type="EMBL" id="KAE8919672.1"/>
    </source>
</evidence>
<dbReference type="Proteomes" id="UP000429523">
    <property type="component" value="Unassembled WGS sequence"/>
</dbReference>